<evidence type="ECO:0000313" key="1">
    <source>
        <dbReference type="EMBL" id="MCJ1976736.1"/>
    </source>
</evidence>
<dbReference type="RefSeq" id="WP_243913630.1">
    <property type="nucleotide sequence ID" value="NZ_JAAECY010000003.1"/>
</dbReference>
<reference evidence="1 2" key="1">
    <citation type="journal article" date="2022" name="Microbiol. Res.">
        <title>Comparative genome analysis, predicted lifestyle and antimicrobial strategies of Lactococcus carnosus and Lactococcus paracarnosus isolated from meat.</title>
        <authorList>
            <person name="Werum V."/>
            <person name="Ehrmann M."/>
            <person name="Vogel R."/>
            <person name="Hilgarth M."/>
        </authorList>
    </citation>
    <scope>NUCLEOTIDE SEQUENCE [LARGE SCALE GENOMIC DNA]</scope>
    <source>
        <strain evidence="1 2">TMW21897</strain>
    </source>
</reference>
<keyword evidence="2" id="KW-1185">Reference proteome</keyword>
<name>A0ABT0AJK7_9LACT</name>
<comment type="caution">
    <text evidence="1">The sequence shown here is derived from an EMBL/GenBank/DDBJ whole genome shotgun (WGS) entry which is preliminary data.</text>
</comment>
<evidence type="ECO:0000313" key="2">
    <source>
        <dbReference type="Proteomes" id="UP001522462"/>
    </source>
</evidence>
<protein>
    <submittedName>
        <fullName evidence="1">Uncharacterized protein</fullName>
    </submittedName>
</protein>
<accession>A0ABT0AJK7</accession>
<dbReference type="EMBL" id="JAAEDA010000002">
    <property type="protein sequence ID" value="MCJ1976736.1"/>
    <property type="molecule type" value="Genomic_DNA"/>
</dbReference>
<sequence length="100" mass="12028">MEKCLRQTPQNVDLWLTYLKNFPNKKSEQTKYVQMLEEGYFDLEVFKRSKFKKSDDTLIVALTVCLYFNQNLKIARHFCKKITEENLRNRVHNIIEVPNV</sequence>
<dbReference type="Proteomes" id="UP001522462">
    <property type="component" value="Unassembled WGS sequence"/>
</dbReference>
<gene>
    <name evidence="1" type="ORF">GYN19_02015</name>
</gene>
<proteinExistence type="predicted"/>
<organism evidence="1 2">
    <name type="scientific">Pseudolactococcus paracarnosus</name>
    <dbReference type="NCBI Taxonomy" id="2749962"/>
    <lineage>
        <taxon>Bacteria</taxon>
        <taxon>Bacillati</taxon>
        <taxon>Bacillota</taxon>
        <taxon>Bacilli</taxon>
        <taxon>Lactobacillales</taxon>
        <taxon>Streptococcaceae</taxon>
        <taxon>Pseudolactococcus</taxon>
    </lineage>
</organism>